<dbReference type="EMBL" id="CP104215">
    <property type="protein sequence ID" value="UWX74062.1"/>
    <property type="molecule type" value="Genomic_DNA"/>
</dbReference>
<dbReference type="AlphaFoldDB" id="A0AB38U2A7"/>
<dbReference type="Proteomes" id="UP001059745">
    <property type="component" value="Chromosome 2"/>
</dbReference>
<accession>A0AB38U2A7</accession>
<feature type="signal peptide" evidence="2">
    <location>
        <begin position="1"/>
        <end position="24"/>
    </location>
</feature>
<name>A0AB38U2A7_BURGA</name>
<organism evidence="3 4">
    <name type="scientific">Burkholderia gladioli</name>
    <name type="common">Pseudomonas marginata</name>
    <name type="synonym">Phytomonas marginata</name>
    <dbReference type="NCBI Taxonomy" id="28095"/>
    <lineage>
        <taxon>Bacteria</taxon>
        <taxon>Pseudomonadati</taxon>
        <taxon>Pseudomonadota</taxon>
        <taxon>Betaproteobacteria</taxon>
        <taxon>Burkholderiales</taxon>
        <taxon>Burkholderiaceae</taxon>
        <taxon>Burkholderia</taxon>
    </lineage>
</organism>
<feature type="region of interest" description="Disordered" evidence="1">
    <location>
        <begin position="32"/>
        <end position="55"/>
    </location>
</feature>
<sequence length="55" mass="5394">MSRLSIRGTLLLGTALLCATLLLAACGGNDDAPRPAPSTGDSASACGTRHCAPAP</sequence>
<dbReference type="PROSITE" id="PS51257">
    <property type="entry name" value="PROKAR_LIPOPROTEIN"/>
    <property type="match status" value="1"/>
</dbReference>
<protein>
    <recommendedName>
        <fullName evidence="5">Lipoprotein</fullName>
    </recommendedName>
</protein>
<keyword evidence="2" id="KW-0732">Signal</keyword>
<evidence type="ECO:0008006" key="5">
    <source>
        <dbReference type="Google" id="ProtNLM"/>
    </source>
</evidence>
<proteinExistence type="predicted"/>
<feature type="chain" id="PRO_5044202864" description="Lipoprotein" evidence="2">
    <location>
        <begin position="25"/>
        <end position="55"/>
    </location>
</feature>
<evidence type="ECO:0000313" key="4">
    <source>
        <dbReference type="Proteomes" id="UP001059745"/>
    </source>
</evidence>
<evidence type="ECO:0000256" key="2">
    <source>
        <dbReference type="SAM" id="SignalP"/>
    </source>
</evidence>
<evidence type="ECO:0000313" key="3">
    <source>
        <dbReference type="EMBL" id="UWX74062.1"/>
    </source>
</evidence>
<evidence type="ECO:0000256" key="1">
    <source>
        <dbReference type="SAM" id="MobiDB-lite"/>
    </source>
</evidence>
<gene>
    <name evidence="3" type="ORF">NYZ96_21250</name>
</gene>
<dbReference type="RefSeq" id="WP_164466749.1">
    <property type="nucleotide sequence ID" value="NZ_CADEPP010000003.1"/>
</dbReference>
<reference evidence="3" key="1">
    <citation type="submission" date="2022-09" db="EMBL/GenBank/DDBJ databases">
        <title>Genomic of Burkholderia gladioli.</title>
        <authorList>
            <person name="Wu H."/>
        </authorList>
    </citation>
    <scope>NUCLEOTIDE SEQUENCE</scope>
    <source>
        <strain evidence="3">ZN-S4</strain>
    </source>
</reference>